<keyword evidence="1" id="KW-0540">Nuclease</keyword>
<dbReference type="PANTHER" id="PTHR30231:SF42">
    <property type="entry name" value="EXONUCLEASE"/>
    <property type="match status" value="1"/>
</dbReference>
<sequence>MKDNNSNAYLNWERFMFLDFETANYDNASACQLAFEVYEHGKVIFSYNQLIKPSPYYFHPFHVSVHGIKPEDVIDAPEFDEVWEEIKPWFNQDTLVIAHNASFDMGVLSKTLDKYEIEKPQFYYGCSVFMLRKMTDYRYPSYSLGKLANQLDISFNHHDAMADAHAIKQIIDKFDNDLPHFTKSAYEKGYRYKKFN</sequence>
<keyword evidence="1" id="KW-0378">Hydrolase</keyword>
<dbReference type="GO" id="GO:0003676">
    <property type="term" value="F:nucleic acid binding"/>
    <property type="evidence" value="ECO:0007669"/>
    <property type="project" value="InterPro"/>
</dbReference>
<keyword evidence="2" id="KW-1185">Reference proteome</keyword>
<dbReference type="KEGG" id="mlac:CP520_00635"/>
<reference evidence="1 2" key="1">
    <citation type="submission" date="2017-09" db="EMBL/GenBank/DDBJ databases">
        <title>SPAdes assembly of the Mesoplasma lactucae genome.</title>
        <authorList>
            <person name="Knight T.F."/>
            <person name="Rubinstein R."/>
            <person name="Citino T."/>
        </authorList>
    </citation>
    <scope>NUCLEOTIDE SEQUENCE [LARGE SCALE GENOMIC DNA]</scope>
    <source>
        <strain evidence="1 2">831-C4</strain>
    </source>
</reference>
<dbReference type="GO" id="GO:0005829">
    <property type="term" value="C:cytosol"/>
    <property type="evidence" value="ECO:0007669"/>
    <property type="project" value="TreeGrafter"/>
</dbReference>
<dbReference type="RefSeq" id="WP_096862554.1">
    <property type="nucleotide sequence ID" value="NZ_CP023668.1"/>
</dbReference>
<dbReference type="OrthoDB" id="9776650at2"/>
<dbReference type="PANTHER" id="PTHR30231">
    <property type="entry name" value="DNA POLYMERASE III SUBUNIT EPSILON"/>
    <property type="match status" value="1"/>
</dbReference>
<dbReference type="GO" id="GO:0008408">
    <property type="term" value="F:3'-5' exonuclease activity"/>
    <property type="evidence" value="ECO:0007669"/>
    <property type="project" value="TreeGrafter"/>
</dbReference>
<name>A0A291IRB1_9MOLU</name>
<evidence type="ECO:0000313" key="1">
    <source>
        <dbReference type="EMBL" id="ATG97266.1"/>
    </source>
</evidence>
<protein>
    <submittedName>
        <fullName evidence="1">Exonuclease</fullName>
    </submittedName>
</protein>
<dbReference type="Gene3D" id="3.30.420.10">
    <property type="entry name" value="Ribonuclease H-like superfamily/Ribonuclease H"/>
    <property type="match status" value="1"/>
</dbReference>
<keyword evidence="1" id="KW-0269">Exonuclease</keyword>
<proteinExistence type="predicted"/>
<dbReference type="EMBL" id="CP023668">
    <property type="protein sequence ID" value="ATG97266.1"/>
    <property type="molecule type" value="Genomic_DNA"/>
</dbReference>
<dbReference type="InterPro" id="IPR012337">
    <property type="entry name" value="RNaseH-like_sf"/>
</dbReference>
<dbReference type="Pfam" id="PF00929">
    <property type="entry name" value="RNase_T"/>
    <property type="match status" value="1"/>
</dbReference>
<organism evidence="1 2">
    <name type="scientific">Mesoplasma lactucae ATCC 49193</name>
    <dbReference type="NCBI Taxonomy" id="81460"/>
    <lineage>
        <taxon>Bacteria</taxon>
        <taxon>Bacillati</taxon>
        <taxon>Mycoplasmatota</taxon>
        <taxon>Mollicutes</taxon>
        <taxon>Entomoplasmatales</taxon>
        <taxon>Entomoplasmataceae</taxon>
        <taxon>Mesoplasma</taxon>
    </lineage>
</organism>
<accession>A0A291IRB1</accession>
<dbReference type="AlphaFoldDB" id="A0A291IRB1"/>
<gene>
    <name evidence="1" type="ORF">CP520_00635</name>
</gene>
<evidence type="ECO:0000313" key="2">
    <source>
        <dbReference type="Proteomes" id="UP000232227"/>
    </source>
</evidence>
<dbReference type="SUPFAM" id="SSF53098">
    <property type="entry name" value="Ribonuclease H-like"/>
    <property type="match status" value="1"/>
</dbReference>
<dbReference type="InterPro" id="IPR013520">
    <property type="entry name" value="Ribonucl_H"/>
</dbReference>
<dbReference type="SMART" id="SM00479">
    <property type="entry name" value="EXOIII"/>
    <property type="match status" value="1"/>
</dbReference>
<dbReference type="Proteomes" id="UP000232227">
    <property type="component" value="Chromosome"/>
</dbReference>
<dbReference type="InterPro" id="IPR036397">
    <property type="entry name" value="RNaseH_sf"/>
</dbReference>